<dbReference type="AlphaFoldDB" id="A0A080LUW7"/>
<evidence type="ECO:0000313" key="4">
    <source>
        <dbReference type="Proteomes" id="UP000020077"/>
    </source>
</evidence>
<name>A0A080LUW7_9PROT</name>
<feature type="domain" description="Magnesium chelatase ChlI-like catalytic" evidence="1">
    <location>
        <begin position="1"/>
        <end position="50"/>
    </location>
</feature>
<protein>
    <submittedName>
        <fullName evidence="3">Competence protein ComM</fullName>
    </submittedName>
</protein>
<accession>A0A080LUW7</accession>
<proteinExistence type="predicted"/>
<feature type="domain" description="Mg chelatase-related protein C-terminal" evidence="2">
    <location>
        <begin position="58"/>
        <end position="150"/>
    </location>
</feature>
<evidence type="ECO:0000259" key="2">
    <source>
        <dbReference type="Pfam" id="PF13335"/>
    </source>
</evidence>
<comment type="caution">
    <text evidence="3">The sequence shown here is derived from an EMBL/GenBank/DDBJ whole genome shotgun (WGS) entry which is preliminary data.</text>
</comment>
<dbReference type="EMBL" id="JDVG02000392">
    <property type="protein sequence ID" value="KFB72412.1"/>
    <property type="molecule type" value="Genomic_DNA"/>
</dbReference>
<dbReference type="Pfam" id="PF13335">
    <property type="entry name" value="Mg_chelatase_C"/>
    <property type="match status" value="1"/>
</dbReference>
<gene>
    <name evidence="3" type="primary">comM</name>
    <name evidence="3" type="ORF">AW09_002422</name>
</gene>
<dbReference type="SUPFAM" id="SSF52540">
    <property type="entry name" value="P-loop containing nucleoside triphosphate hydrolases"/>
    <property type="match status" value="1"/>
</dbReference>
<dbReference type="PANTHER" id="PTHR32039">
    <property type="entry name" value="MAGNESIUM-CHELATASE SUBUNIT CHLI"/>
    <property type="match status" value="1"/>
</dbReference>
<evidence type="ECO:0000313" key="3">
    <source>
        <dbReference type="EMBL" id="KFB72412.1"/>
    </source>
</evidence>
<dbReference type="Gene3D" id="3.40.50.300">
    <property type="entry name" value="P-loop containing nucleotide triphosphate hydrolases"/>
    <property type="match status" value="1"/>
</dbReference>
<dbReference type="Pfam" id="PF01078">
    <property type="entry name" value="Mg_chelatase"/>
    <property type="match status" value="1"/>
</dbReference>
<dbReference type="InterPro" id="IPR000523">
    <property type="entry name" value="Mg_chelatse_chII-like_cat_dom"/>
</dbReference>
<dbReference type="InterPro" id="IPR027417">
    <property type="entry name" value="P-loop_NTPase"/>
</dbReference>
<sequence>MNPCPCGYYGDPRGRCRCTPDQVLRYRSKLSGPLLDRIDLQIEVPAVPAEVLQQAPDGEASASVRARVTQARGRQLRRQGKANARLSIREIDQYCQPAAAAAALLKQAISRFDLSARAFHRLLKVARTIADIRGSDAIEAQHVAEAVQYRRFTKD</sequence>
<dbReference type="Proteomes" id="UP000020077">
    <property type="component" value="Unassembled WGS sequence"/>
</dbReference>
<reference evidence="3 4" key="1">
    <citation type="submission" date="2014-02" db="EMBL/GenBank/DDBJ databases">
        <title>Expanding our view of genomic diversity in Candidatus Accumulibacter clades.</title>
        <authorList>
            <person name="Skennerton C.T."/>
            <person name="Barr J.J."/>
            <person name="Slater F.R."/>
            <person name="Bond P.L."/>
            <person name="Tyson G.W."/>
        </authorList>
    </citation>
    <scope>NUCLEOTIDE SEQUENCE [LARGE SCALE GENOMIC DNA]</scope>
    <source>
        <strain evidence="4">BA-91</strain>
    </source>
</reference>
<dbReference type="InterPro" id="IPR045006">
    <property type="entry name" value="CHLI-like"/>
</dbReference>
<dbReference type="InterPro" id="IPR025158">
    <property type="entry name" value="Mg_chelat-rel_C"/>
</dbReference>
<organism evidence="3 4">
    <name type="scientific">Candidatus Accumulibacter phosphatis</name>
    <dbReference type="NCBI Taxonomy" id="327160"/>
    <lineage>
        <taxon>Bacteria</taxon>
        <taxon>Pseudomonadati</taxon>
        <taxon>Pseudomonadota</taxon>
        <taxon>Betaproteobacteria</taxon>
        <taxon>Candidatus Accumulibacter</taxon>
    </lineage>
</organism>
<dbReference type="PANTHER" id="PTHR32039:SF7">
    <property type="entry name" value="COMPETENCE PROTEIN COMM"/>
    <property type="match status" value="1"/>
</dbReference>
<evidence type="ECO:0000259" key="1">
    <source>
        <dbReference type="Pfam" id="PF01078"/>
    </source>
</evidence>
<dbReference type="GO" id="GO:0005524">
    <property type="term" value="F:ATP binding"/>
    <property type="evidence" value="ECO:0007669"/>
    <property type="project" value="InterPro"/>
</dbReference>